<evidence type="ECO:0000313" key="8">
    <source>
        <dbReference type="Proteomes" id="UP000594260"/>
    </source>
</evidence>
<organism evidence="7 8">
    <name type="scientific">Varroa destructor</name>
    <name type="common">Honeybee mite</name>
    <dbReference type="NCBI Taxonomy" id="109461"/>
    <lineage>
        <taxon>Eukaryota</taxon>
        <taxon>Metazoa</taxon>
        <taxon>Ecdysozoa</taxon>
        <taxon>Arthropoda</taxon>
        <taxon>Chelicerata</taxon>
        <taxon>Arachnida</taxon>
        <taxon>Acari</taxon>
        <taxon>Parasitiformes</taxon>
        <taxon>Mesostigmata</taxon>
        <taxon>Gamasina</taxon>
        <taxon>Dermanyssoidea</taxon>
        <taxon>Varroidae</taxon>
        <taxon>Varroa</taxon>
    </lineage>
</organism>
<dbReference type="PANTHER" id="PTHR21314">
    <property type="entry name" value="QUEUOSINE 5'-PHOSPHATE N-GLYCOSYLASE_HYDROLASE-RELATED"/>
    <property type="match status" value="1"/>
</dbReference>
<dbReference type="AlphaFoldDB" id="A0A7M7K5T3"/>
<dbReference type="RefSeq" id="XP_022662095.1">
    <property type="nucleotide sequence ID" value="XM_022806360.1"/>
</dbReference>
<evidence type="ECO:0000313" key="7">
    <source>
        <dbReference type="EnsemblMetazoa" id="XP_022662094"/>
    </source>
</evidence>
<proteinExistence type="inferred from homology"/>
<dbReference type="OrthoDB" id="416777at2759"/>
<dbReference type="RefSeq" id="XP_022662091.1">
    <property type="nucleotide sequence ID" value="XM_022806356.1"/>
</dbReference>
<dbReference type="GO" id="GO:0016787">
    <property type="term" value="F:hydrolase activity"/>
    <property type="evidence" value="ECO:0007669"/>
    <property type="project" value="UniProtKB-KW"/>
</dbReference>
<dbReference type="RefSeq" id="XP_022662089.1">
    <property type="nucleotide sequence ID" value="XM_022806354.1"/>
</dbReference>
<dbReference type="EnsemblMetazoa" id="XM_022806357">
    <property type="protein sequence ID" value="XP_022662092"/>
    <property type="gene ID" value="LOC111250728"/>
</dbReference>
<dbReference type="KEGG" id="vde:111250728"/>
<protein>
    <recommendedName>
        <fullName evidence="3 6">Queuosine 5'-phosphate N-glycosylase/hydrolase</fullName>
        <ecNumber evidence="6">3.2.2.-</ecNumber>
    </recommendedName>
    <alternativeName>
        <fullName evidence="4 6">Queuosine-nucleotide N-glycosylase/hydrolase</fullName>
    </alternativeName>
</protein>
<dbReference type="InterPro" id="IPR019438">
    <property type="entry name" value="Q_salvage"/>
</dbReference>
<comment type="catalytic activity">
    <reaction evidence="5 6">
        <text>queuosine 5'-phosphate + H2O = queuine + D-ribose 5-phosphate</text>
        <dbReference type="Rhea" id="RHEA:75387"/>
        <dbReference type="ChEBI" id="CHEBI:15377"/>
        <dbReference type="ChEBI" id="CHEBI:17433"/>
        <dbReference type="ChEBI" id="CHEBI:78346"/>
        <dbReference type="ChEBI" id="CHEBI:194371"/>
    </reaction>
    <physiologicalReaction direction="left-to-right" evidence="5 6">
        <dbReference type="Rhea" id="RHEA:75388"/>
    </physiologicalReaction>
</comment>
<dbReference type="OMA" id="FSFWSEE"/>
<dbReference type="EnsemblMetazoa" id="XM_022806360">
    <property type="protein sequence ID" value="XP_022662095"/>
    <property type="gene ID" value="LOC111250728"/>
</dbReference>
<name>A0A7M7K5T3_VARDE</name>
<sequence>MFVDCIQFYQCALQHTMNPQNACHPRDDILGPRQSAIFIAGEAEDVIVKTEGLRAVANMIHGAVSNNAFSVANWKQHPLNPKQATEQAVEWIFVVDLLNFSFWSTDYQVEYGGKIYHGYWSLCASVNRALEENIPMIEASFYSTVSKEQLKMIFRSNNGSEIPLFDQRLEILHQAGAILKEKYAGKFVNCIRACKSDALGLLSLLVNEFPSFRDEAVYKSKKVSFYKRAQILVADLWACFEGQSLGEFYNIDDITIFADYRVPQVLVYLGAIEYSPKLMARLQEDQLLENDSREVCEIRGVTIYACELVRDILQKDFDSSVNSILVDFFLWDYRRDNAEEIESKGIPFHRVRCIYY</sequence>
<dbReference type="EnsemblMetazoa" id="XM_022806359">
    <property type="protein sequence ID" value="XP_022662094"/>
    <property type="gene ID" value="LOC111250728"/>
</dbReference>
<evidence type="ECO:0000256" key="1">
    <source>
        <dbReference type="ARBA" id="ARBA00022801"/>
    </source>
</evidence>
<comment type="function">
    <text evidence="6">Catalyzes the hydrolysis of queuosine 5'-phosphate, releasing the nucleobase queuine (q). Is required for salvage of queuine from exogenous queuosine (Q) that is imported and then converted to queuosine 5'-phosphate intracellularly.</text>
</comment>
<evidence type="ECO:0000256" key="2">
    <source>
        <dbReference type="ARBA" id="ARBA00035119"/>
    </source>
</evidence>
<evidence type="ECO:0000256" key="6">
    <source>
        <dbReference type="RuleBase" id="RU365002"/>
    </source>
</evidence>
<dbReference type="GO" id="GO:0006400">
    <property type="term" value="P:tRNA modification"/>
    <property type="evidence" value="ECO:0007669"/>
    <property type="project" value="TreeGrafter"/>
</dbReference>
<dbReference type="RefSeq" id="XP_022662096.1">
    <property type="nucleotide sequence ID" value="XM_022806361.1"/>
</dbReference>
<dbReference type="EnsemblMetazoa" id="XM_022806356">
    <property type="protein sequence ID" value="XP_022662091"/>
    <property type="gene ID" value="LOC111250728"/>
</dbReference>
<comment type="similarity">
    <text evidence="2 6">Belongs to the QNG1 protein family.</text>
</comment>
<reference evidence="7" key="1">
    <citation type="submission" date="2021-01" db="UniProtKB">
        <authorList>
            <consortium name="EnsemblMetazoa"/>
        </authorList>
    </citation>
    <scope>IDENTIFICATION</scope>
</reference>
<dbReference type="RefSeq" id="XP_022662090.1">
    <property type="nucleotide sequence ID" value="XM_022806355.1"/>
</dbReference>
<dbReference type="Pfam" id="PF10343">
    <property type="entry name" value="Q_salvage"/>
    <property type="match status" value="1"/>
</dbReference>
<dbReference type="GeneID" id="111250728"/>
<evidence type="ECO:0000256" key="4">
    <source>
        <dbReference type="ARBA" id="ARBA00035393"/>
    </source>
</evidence>
<dbReference type="EC" id="3.2.2.-" evidence="6"/>
<dbReference type="Proteomes" id="UP000594260">
    <property type="component" value="Unplaced"/>
</dbReference>
<dbReference type="RefSeq" id="XP_022662092.1">
    <property type="nucleotide sequence ID" value="XM_022806357.1"/>
</dbReference>
<dbReference type="InParanoid" id="A0A7M7K5T3"/>
<keyword evidence="8" id="KW-1185">Reference proteome</keyword>
<dbReference type="RefSeq" id="XP_022662094.1">
    <property type="nucleotide sequence ID" value="XM_022806359.1"/>
</dbReference>
<dbReference type="EnsemblMetazoa" id="XM_022806354">
    <property type="protein sequence ID" value="XP_022662089"/>
    <property type="gene ID" value="LOC111250728"/>
</dbReference>
<evidence type="ECO:0000256" key="5">
    <source>
        <dbReference type="ARBA" id="ARBA00048204"/>
    </source>
</evidence>
<dbReference type="PANTHER" id="PTHR21314:SF0">
    <property type="entry name" value="QUEUOSINE 5'-PHOSPHATE N-GLYCOSYLASE_HYDROLASE"/>
    <property type="match status" value="1"/>
</dbReference>
<dbReference type="EnsemblMetazoa" id="XM_022806355">
    <property type="protein sequence ID" value="XP_022662090"/>
    <property type="gene ID" value="LOC111250728"/>
</dbReference>
<dbReference type="FunCoup" id="A0A7M7K5T3">
    <property type="interactions" value="690"/>
</dbReference>
<accession>A0A7M7K5T3</accession>
<keyword evidence="1 6" id="KW-0378">Hydrolase</keyword>
<dbReference type="EnsemblMetazoa" id="XM_022806361">
    <property type="protein sequence ID" value="XP_022662096"/>
    <property type="gene ID" value="LOC111250728"/>
</dbReference>
<evidence type="ECO:0000256" key="3">
    <source>
        <dbReference type="ARBA" id="ARBA00035306"/>
    </source>
</evidence>